<dbReference type="PANTHER" id="PTHR38102:SF1">
    <property type="entry name" value="PERIPLASMIC CHAPERONE SPY"/>
    <property type="match status" value="1"/>
</dbReference>
<reference evidence="6 7" key="2">
    <citation type="journal article" date="2012" name="Stand. Genomic Sci.">
        <title>Genome sequence of the moderately thermophilic, amino-acid-degrading and sulfur-reducing bacterium Thermovirga lienii type strain (Cas60314(T)).</title>
        <authorList>
            <person name="Goker M."/>
            <person name="Saunders E."/>
            <person name="Lapidus A."/>
            <person name="Nolan M."/>
            <person name="Lucas S."/>
            <person name="Hammon N."/>
            <person name="Deshpande S."/>
            <person name="Cheng J.F."/>
            <person name="Han C."/>
            <person name="Tapia R."/>
            <person name="Goodwin L.A."/>
            <person name="Pitluck S."/>
            <person name="Liolios K."/>
            <person name="Mavromatis K."/>
            <person name="Pagani I."/>
            <person name="Ivanova N."/>
            <person name="Mikhailova N."/>
            <person name="Pati A."/>
            <person name="Chen A."/>
            <person name="Palaniappan K."/>
            <person name="Land M."/>
            <person name="Chang Y.J."/>
            <person name="Jeffries C.D."/>
            <person name="Brambilla E.M."/>
            <person name="Rohde M."/>
            <person name="Spring S."/>
            <person name="Detter J.C."/>
            <person name="Woyke T."/>
            <person name="Bristow J."/>
            <person name="Eisen J.A."/>
            <person name="Markowitz V."/>
            <person name="Hugenholtz P."/>
            <person name="Kyrpides N.C."/>
            <person name="Klenk H.P."/>
        </authorList>
    </citation>
    <scope>NUCLEOTIDE SEQUENCE [LARGE SCALE GENOMIC DNA]</scope>
    <source>
        <strain evidence="7">ATCC BAA-1197 / DSM 17291 / Cas60314</strain>
    </source>
</reference>
<dbReference type="InterPro" id="IPR052211">
    <property type="entry name" value="Cpx_auxiliary_protein"/>
</dbReference>
<dbReference type="Pfam" id="PF07813">
    <property type="entry name" value="LTXXQ"/>
    <property type="match status" value="1"/>
</dbReference>
<dbReference type="PANTHER" id="PTHR38102">
    <property type="entry name" value="PERIPLASMIC CHAPERONE SPY"/>
    <property type="match status" value="1"/>
</dbReference>
<dbReference type="GO" id="GO:0030288">
    <property type="term" value="C:outer membrane-bounded periplasmic space"/>
    <property type="evidence" value="ECO:0007669"/>
    <property type="project" value="TreeGrafter"/>
</dbReference>
<comment type="similarity">
    <text evidence="2">Belongs to the CpxP/Spy family.</text>
</comment>
<dbReference type="Gene3D" id="1.20.120.1490">
    <property type="match status" value="2"/>
</dbReference>
<evidence type="ECO:0000256" key="2">
    <source>
        <dbReference type="ARBA" id="ARBA00008441"/>
    </source>
</evidence>
<evidence type="ECO:0000256" key="3">
    <source>
        <dbReference type="ARBA" id="ARBA00022729"/>
    </source>
</evidence>
<evidence type="ECO:0000256" key="4">
    <source>
        <dbReference type="ARBA" id="ARBA00022764"/>
    </source>
</evidence>
<comment type="subcellular location">
    <subcellularLocation>
        <location evidence="1">Periplasm</location>
    </subcellularLocation>
</comment>
<proteinExistence type="inferred from homology"/>
<keyword evidence="3 5" id="KW-0732">Signal</keyword>
<dbReference type="eggNOG" id="COG3678">
    <property type="taxonomic scope" value="Bacteria"/>
</dbReference>
<keyword evidence="4" id="KW-0574">Periplasm</keyword>
<dbReference type="EMBL" id="CP003096">
    <property type="protein sequence ID" value="AER67211.1"/>
    <property type="molecule type" value="Genomic_DNA"/>
</dbReference>
<gene>
    <name evidence="6" type="ordered locus">Tlie_1487</name>
</gene>
<keyword evidence="7" id="KW-1185">Reference proteome</keyword>
<dbReference type="STRING" id="580340.Tlie_1487"/>
<feature type="signal peptide" evidence="5">
    <location>
        <begin position="1"/>
        <end position="22"/>
    </location>
</feature>
<sequence length="264" mass="30804">MRKTVGVLLLISLLLLNSQSLAFAQKASHGKPFAGGPEGVMDPFILNSLNLTEEQKSALWDLLFDDKKVSWGRENVMEDVLKLTIIDKPVDKKTASMIRERIEAHLLERYKKLHKVYSILTPNQRVMLKAKLDEGMNGPGWGNKKVKVKYLNNKNGMEHFFFMSKLNLSPGQKDKIKVIVHETSEKVRMNRTNLRNRFDNMFRLVWKDKPDWHALRLESKTASKEMTENLLAWQKAILDIKKELTPRQKRELMDYFRGMNFFDL</sequence>
<protein>
    <submittedName>
        <fullName evidence="6">Uncharacterized protein</fullName>
    </submittedName>
</protein>
<dbReference type="GO" id="GO:0051082">
    <property type="term" value="F:unfolded protein binding"/>
    <property type="evidence" value="ECO:0007669"/>
    <property type="project" value="TreeGrafter"/>
</dbReference>
<evidence type="ECO:0000313" key="6">
    <source>
        <dbReference type="EMBL" id="AER67211.1"/>
    </source>
</evidence>
<dbReference type="AlphaFoldDB" id="G7V722"/>
<reference evidence="7" key="1">
    <citation type="submission" date="2011-10" db="EMBL/GenBank/DDBJ databases">
        <title>The complete genome of chromosome of Thermovirga lienii DSM 17291.</title>
        <authorList>
            <consortium name="US DOE Joint Genome Institute (JGI-PGF)"/>
            <person name="Lucas S."/>
            <person name="Copeland A."/>
            <person name="Lapidus A."/>
            <person name="Glavina del Rio T."/>
            <person name="Dalin E."/>
            <person name="Tice H."/>
            <person name="Bruce D."/>
            <person name="Goodwin L."/>
            <person name="Pitluck S."/>
            <person name="Peters L."/>
            <person name="Mikhailova N."/>
            <person name="Saunders E."/>
            <person name="Kyrpides N."/>
            <person name="Mavromatis K."/>
            <person name="Ivanova N."/>
            <person name="Last F.I."/>
            <person name="Brettin T."/>
            <person name="Detter J.C."/>
            <person name="Han C."/>
            <person name="Larimer F."/>
            <person name="Land M."/>
            <person name="Hauser L."/>
            <person name="Markowitz V."/>
            <person name="Cheng J.-F."/>
            <person name="Hugenholtz P."/>
            <person name="Woyke T."/>
            <person name="Wu D."/>
            <person name="Spring S."/>
            <person name="Schroeder M."/>
            <person name="Brambilla E.-M."/>
            <person name="Klenk H.-P."/>
            <person name="Eisen J.A."/>
        </authorList>
    </citation>
    <scope>NUCLEOTIDE SEQUENCE [LARGE SCALE GENOMIC DNA]</scope>
    <source>
        <strain evidence="7">ATCC BAA-1197 / DSM 17291 / Cas60314</strain>
    </source>
</reference>
<dbReference type="Proteomes" id="UP000005868">
    <property type="component" value="Chromosome"/>
</dbReference>
<dbReference type="HOGENOM" id="CLU_1053502_0_0_0"/>
<evidence type="ECO:0000256" key="1">
    <source>
        <dbReference type="ARBA" id="ARBA00004418"/>
    </source>
</evidence>
<evidence type="ECO:0000313" key="7">
    <source>
        <dbReference type="Proteomes" id="UP000005868"/>
    </source>
</evidence>
<dbReference type="InterPro" id="IPR012899">
    <property type="entry name" value="LTXXQ"/>
</dbReference>
<evidence type="ECO:0000256" key="5">
    <source>
        <dbReference type="SAM" id="SignalP"/>
    </source>
</evidence>
<organism evidence="6 7">
    <name type="scientific">Thermovirga lienii (strain ATCC BAA-1197 / DSM 17291 / Cas60314)</name>
    <dbReference type="NCBI Taxonomy" id="580340"/>
    <lineage>
        <taxon>Bacteria</taxon>
        <taxon>Thermotogati</taxon>
        <taxon>Synergistota</taxon>
        <taxon>Synergistia</taxon>
        <taxon>Synergistales</taxon>
        <taxon>Thermovirgaceae</taxon>
        <taxon>Thermovirga</taxon>
    </lineage>
</organism>
<dbReference type="KEGG" id="tli:Tlie_1487"/>
<accession>G7V722</accession>
<name>G7V722_THELD</name>
<feature type="chain" id="PRO_5003504516" evidence="5">
    <location>
        <begin position="23"/>
        <end position="264"/>
    </location>
</feature>